<feature type="transmembrane region" description="Helical" evidence="1">
    <location>
        <begin position="76"/>
        <end position="98"/>
    </location>
</feature>
<protein>
    <recommendedName>
        <fullName evidence="4">C2H2-type domain-containing protein</fullName>
    </recommendedName>
</protein>
<comment type="caution">
    <text evidence="2">The sequence shown here is derived from an EMBL/GenBank/DDBJ whole genome shotgun (WGS) entry which is preliminary data.</text>
</comment>
<dbReference type="Proteomes" id="UP000013034">
    <property type="component" value="Unassembled WGS sequence"/>
</dbReference>
<organism evidence="2 3">
    <name type="scientific">Acinetobacter proteolyticus</name>
    <dbReference type="NCBI Taxonomy" id="1776741"/>
    <lineage>
        <taxon>Bacteria</taxon>
        <taxon>Pseudomonadati</taxon>
        <taxon>Pseudomonadota</taxon>
        <taxon>Gammaproteobacteria</taxon>
        <taxon>Moraxellales</taxon>
        <taxon>Moraxellaceae</taxon>
        <taxon>Acinetobacter</taxon>
    </lineage>
</organism>
<proteinExistence type="predicted"/>
<evidence type="ECO:0008006" key="4">
    <source>
        <dbReference type="Google" id="ProtNLM"/>
    </source>
</evidence>
<gene>
    <name evidence="2" type="ORF">F993_03667</name>
</gene>
<keyword evidence="1" id="KW-0812">Transmembrane</keyword>
<accession>A0ABP2THB0</accession>
<keyword evidence="1" id="KW-1133">Transmembrane helix</keyword>
<name>A0ABP2THB0_9GAMM</name>
<reference evidence="2 3" key="1">
    <citation type="submission" date="2013-02" db="EMBL/GenBank/DDBJ databases">
        <title>The Genome Sequence of Acinetobacter sp. NIPH 809.</title>
        <authorList>
            <consortium name="The Broad Institute Genome Sequencing Platform"/>
            <consortium name="The Broad Institute Genome Sequencing Center for Infectious Disease"/>
            <person name="Cerqueira G."/>
            <person name="Feldgarden M."/>
            <person name="Courvalin P."/>
            <person name="Perichon B."/>
            <person name="Grillot-Courvalin C."/>
            <person name="Clermont D."/>
            <person name="Rocha E."/>
            <person name="Yoon E.-J."/>
            <person name="Nemec A."/>
            <person name="Walker B."/>
            <person name="Young S.K."/>
            <person name="Zeng Q."/>
            <person name="Gargeya S."/>
            <person name="Fitzgerald M."/>
            <person name="Haas B."/>
            <person name="Abouelleil A."/>
            <person name="Alvarado L."/>
            <person name="Arachchi H.M."/>
            <person name="Berlin A.M."/>
            <person name="Chapman S.B."/>
            <person name="Dewar J."/>
            <person name="Goldberg J."/>
            <person name="Griggs A."/>
            <person name="Gujja S."/>
            <person name="Hansen M."/>
            <person name="Howarth C."/>
            <person name="Imamovic A."/>
            <person name="Larimer J."/>
            <person name="McCowan C."/>
            <person name="Murphy C."/>
            <person name="Neiman D."/>
            <person name="Pearson M."/>
            <person name="Priest M."/>
            <person name="Roberts A."/>
            <person name="Saif S."/>
            <person name="Shea T."/>
            <person name="Sisk P."/>
            <person name="Sykes S."/>
            <person name="Wortman J."/>
            <person name="Nusbaum C."/>
            <person name="Birren B."/>
        </authorList>
    </citation>
    <scope>NUCLEOTIDE SEQUENCE [LARGE SCALE GENOMIC DNA]</scope>
    <source>
        <strain evidence="2 3">NIPH 809</strain>
    </source>
</reference>
<dbReference type="EMBL" id="APOI01000030">
    <property type="protein sequence ID" value="ENU21745.1"/>
    <property type="molecule type" value="Genomic_DNA"/>
</dbReference>
<keyword evidence="3" id="KW-1185">Reference proteome</keyword>
<evidence type="ECO:0000256" key="1">
    <source>
        <dbReference type="SAM" id="Phobius"/>
    </source>
</evidence>
<evidence type="ECO:0000313" key="2">
    <source>
        <dbReference type="EMBL" id="ENU21745.1"/>
    </source>
</evidence>
<keyword evidence="1" id="KW-0472">Membrane</keyword>
<sequence>MAFLYLKFMVLTMIRINCPMCGSDETEIIPQPLPNTATSQQKSFSKPPMQNLMQHVVNYAVMGASSARMIKGQRPIVYVIGSLIGGVIGCAVCFLNHVHEHAPEPMLKQSQKPETLYQCLECNHHFALAFEQGEYNSSQHPYFYHSNR</sequence>
<evidence type="ECO:0000313" key="3">
    <source>
        <dbReference type="Proteomes" id="UP000013034"/>
    </source>
</evidence>